<evidence type="ECO:0000313" key="4">
    <source>
        <dbReference type="EMBL" id="AKQ33291.1"/>
    </source>
</evidence>
<dbReference type="SUPFAM" id="SSF48179">
    <property type="entry name" value="6-phosphogluconate dehydrogenase C-terminal domain-like"/>
    <property type="match status" value="1"/>
</dbReference>
<dbReference type="SUPFAM" id="SSF51735">
    <property type="entry name" value="NAD(P)-binding Rossmann-fold domains"/>
    <property type="match status" value="1"/>
</dbReference>
<dbReference type="PANTHER" id="PTHR40459:SF1">
    <property type="entry name" value="CONSERVED HYPOTHETICAL ALANINE AND LEUCINE RICH PROTEIN"/>
    <property type="match status" value="1"/>
</dbReference>
<feature type="domain" description="DUF2520" evidence="3">
    <location>
        <begin position="136"/>
        <end position="263"/>
    </location>
</feature>
<dbReference type="Gene3D" id="1.10.1040.20">
    <property type="entry name" value="ProC-like, C-terminal domain"/>
    <property type="match status" value="1"/>
</dbReference>
<dbReference type="EMBL" id="CP011126">
    <property type="protein sequence ID" value="AKQ33291.1"/>
    <property type="molecule type" value="Genomic_DNA"/>
</dbReference>
<dbReference type="InterPro" id="IPR036291">
    <property type="entry name" value="NAD(P)-bd_dom_sf"/>
</dbReference>
<dbReference type="Pfam" id="PF10728">
    <property type="entry name" value="DUF2520"/>
    <property type="match status" value="1"/>
</dbReference>
<sequence>MNIKINFIGVGRVGKTIAKQIVGRNIALIQGVCNRSLESGKKAIASIGQGEAFASIQELPPADITFITTYDDVLETCCQNLAKSPNLKSGSIVLHCSGSLSSDLLISVKEKDCYIASAHPMRSFTKSSNIRNDCATYCALEGDDEALSLLSHLFKAMNYSIYPIDKKNKVIYHASAVFASNYLVTLCDSALSCLKNAGVMGEDGIKMILNLMKNTLDNLDFAQSTERVLTGPISRGDLEVIKRHLQALSKTNLIGLYKVLGLSTLTLTNLPDSKKEALALMFSS</sequence>
<name>A0ABN4HS55_9COXI</name>
<dbReference type="InterPro" id="IPR037108">
    <property type="entry name" value="TM1727-like_C_sf"/>
</dbReference>
<dbReference type="InterPro" id="IPR019665">
    <property type="entry name" value="OxRdtase/DH_put_Rossmann_dom"/>
</dbReference>
<protein>
    <submittedName>
        <fullName evidence="4">Cytosolic protein</fullName>
    </submittedName>
</protein>
<dbReference type="Gene3D" id="3.40.50.720">
    <property type="entry name" value="NAD(P)-binding Rossmann-like Domain"/>
    <property type="match status" value="1"/>
</dbReference>
<feature type="domain" description="Putative oxidoreductase/dehydrogenase Rossmann-like" evidence="2">
    <location>
        <begin position="3"/>
        <end position="120"/>
    </location>
</feature>
<dbReference type="RefSeq" id="WP_048874942.1">
    <property type="nucleotide sequence ID" value="NZ_CP011126.1"/>
</dbReference>
<reference evidence="4 5" key="1">
    <citation type="journal article" date="2015" name="Genome Biol. Evol.">
        <title>Distinctive Genome Reduction Rates Revealed by Genomic Analyses of Two Coxiella-Like Endosymbionts in Ticks.</title>
        <authorList>
            <person name="Gottlieb Y."/>
            <person name="Lalzar I."/>
            <person name="Klasson L."/>
        </authorList>
    </citation>
    <scope>NUCLEOTIDE SEQUENCE [LARGE SCALE GENOMIC DNA]</scope>
    <source>
        <strain evidence="4 5">CRt</strain>
    </source>
</reference>
<keyword evidence="5" id="KW-1185">Reference proteome</keyword>
<evidence type="ECO:0000256" key="1">
    <source>
        <dbReference type="ARBA" id="ARBA00023002"/>
    </source>
</evidence>
<dbReference type="InterPro" id="IPR008927">
    <property type="entry name" value="6-PGluconate_DH-like_C_sf"/>
</dbReference>
<evidence type="ECO:0000259" key="3">
    <source>
        <dbReference type="Pfam" id="PF10728"/>
    </source>
</evidence>
<proteinExistence type="predicted"/>
<evidence type="ECO:0000313" key="5">
    <source>
        <dbReference type="Proteomes" id="UP000063965"/>
    </source>
</evidence>
<accession>A0ABN4HS55</accession>
<keyword evidence="1" id="KW-0560">Oxidoreductase</keyword>
<dbReference type="Proteomes" id="UP000063965">
    <property type="component" value="Chromosome"/>
</dbReference>
<dbReference type="Pfam" id="PF10727">
    <property type="entry name" value="Rossmann-like"/>
    <property type="match status" value="1"/>
</dbReference>
<gene>
    <name evidence="4" type="ORF">CleRT_03090</name>
</gene>
<evidence type="ECO:0000259" key="2">
    <source>
        <dbReference type="Pfam" id="PF10727"/>
    </source>
</evidence>
<organism evidence="4 5">
    <name type="scientific">Candidatus Coxiella mudrowiae</name>
    <dbReference type="NCBI Taxonomy" id="2054173"/>
    <lineage>
        <taxon>Bacteria</taxon>
        <taxon>Pseudomonadati</taxon>
        <taxon>Pseudomonadota</taxon>
        <taxon>Gammaproteobacteria</taxon>
        <taxon>Legionellales</taxon>
        <taxon>Coxiellaceae</taxon>
        <taxon>Coxiella</taxon>
    </lineage>
</organism>
<dbReference type="InterPro" id="IPR018931">
    <property type="entry name" value="DUF2520"/>
</dbReference>
<dbReference type="PANTHER" id="PTHR40459">
    <property type="entry name" value="CONSERVED HYPOTHETICAL ALANINE AND LEUCINE RICH PROTEIN"/>
    <property type="match status" value="1"/>
</dbReference>